<keyword evidence="4 8" id="KW-0808">Transferase</keyword>
<keyword evidence="9" id="KW-1185">Reference proteome</keyword>
<keyword evidence="4 8" id="KW-0418">Kinase</keyword>
<evidence type="ECO:0000256" key="5">
    <source>
        <dbReference type="ARBA" id="ARBA00023012"/>
    </source>
</evidence>
<evidence type="ECO:0000313" key="9">
    <source>
        <dbReference type="Proteomes" id="UP001526426"/>
    </source>
</evidence>
<accession>A0ABT3L6S1</accession>
<sequence length="495" mass="55895">MSDHALYQHQLLLPPDLVRAPSNSSLTQRTIKATEDPSDPQLCIVQHNSAQDKIIHLKDRVKNETLTESQAKEYSLLAALPDLIIRVDQHGTILNYFPPASTPTLEQEYLGQHISALWSEDIVIYTTYHIERAINSQSVQTGEYVLQEQEEWFYYKTQYVPYGENEVLMVIRDVSEDKRLEADLRVAQVKERQNAQELKKTLDHLQQTQAQLIQAEKMSALGTMVAGIAHELNNPVCFIQGNLQYALEYITHLLHLVQLYQAHETEPHPDITQYCEQIELDFLQEDLPRLFLSMQSGTEKISQIIQSLLNFSRLQQSDKKTIDLHEGLDSTLVILEHRCKAKNGQPAIKIIKNYGNITPVDCYAGLLNQVFMNLISNAIDALRQKDAETAQNLRKTSKTQDLKITITTEQTASAVRVRIKDNGVGIPEHIRDKIFNPFFTTKSVGHGTGLGLSLSYAIVVERHQGLLTMTSEVGTGTEFCVEIPTYAASFTALSA</sequence>
<keyword evidence="3" id="KW-0597">Phosphoprotein</keyword>
<dbReference type="Gene3D" id="3.30.565.10">
    <property type="entry name" value="Histidine kinase-like ATPase, C-terminal domain"/>
    <property type="match status" value="1"/>
</dbReference>
<dbReference type="SUPFAM" id="SSF55785">
    <property type="entry name" value="PYP-like sensor domain (PAS domain)"/>
    <property type="match status" value="1"/>
</dbReference>
<dbReference type="SUPFAM" id="SSF47384">
    <property type="entry name" value="Homodimeric domain of signal transducing histidine kinase"/>
    <property type="match status" value="1"/>
</dbReference>
<evidence type="ECO:0000313" key="8">
    <source>
        <dbReference type="EMBL" id="MCW6037205.1"/>
    </source>
</evidence>
<keyword evidence="5" id="KW-0902">Two-component regulatory system</keyword>
<evidence type="ECO:0000256" key="6">
    <source>
        <dbReference type="SAM" id="Coils"/>
    </source>
</evidence>
<dbReference type="InterPro" id="IPR003661">
    <property type="entry name" value="HisK_dim/P_dom"/>
</dbReference>
<dbReference type="InterPro" id="IPR035965">
    <property type="entry name" value="PAS-like_dom_sf"/>
</dbReference>
<reference evidence="8 9" key="1">
    <citation type="submission" date="2021-08" db="EMBL/GenBank/DDBJ databases">
        <title>Draft genome sequence of Spirulina subsalsa with high tolerance to salinity and hype-accumulation of phycocyanin.</title>
        <authorList>
            <person name="Pei H."/>
            <person name="Jiang L."/>
        </authorList>
    </citation>
    <scope>NUCLEOTIDE SEQUENCE [LARGE SCALE GENOMIC DNA]</scope>
    <source>
        <strain evidence="8 9">FACHB-351</strain>
    </source>
</reference>
<proteinExistence type="predicted"/>
<protein>
    <recommendedName>
        <fullName evidence="2">histidine kinase</fullName>
        <ecNumber evidence="2">2.7.13.3</ecNumber>
    </recommendedName>
</protein>
<comment type="catalytic activity">
    <reaction evidence="1">
        <text>ATP + protein L-histidine = ADP + protein N-phospho-L-histidine.</text>
        <dbReference type="EC" id="2.7.13.3"/>
    </reaction>
</comment>
<dbReference type="EC" id="2.7.13.3" evidence="2"/>
<dbReference type="Proteomes" id="UP001526426">
    <property type="component" value="Unassembled WGS sequence"/>
</dbReference>
<feature type="coiled-coil region" evidence="6">
    <location>
        <begin position="188"/>
        <end position="218"/>
    </location>
</feature>
<dbReference type="InterPro" id="IPR000014">
    <property type="entry name" value="PAS"/>
</dbReference>
<evidence type="ECO:0000256" key="1">
    <source>
        <dbReference type="ARBA" id="ARBA00000085"/>
    </source>
</evidence>
<dbReference type="Pfam" id="PF02518">
    <property type="entry name" value="HATPase_c"/>
    <property type="match status" value="1"/>
</dbReference>
<feature type="domain" description="Histidine kinase" evidence="7">
    <location>
        <begin position="227"/>
        <end position="487"/>
    </location>
</feature>
<evidence type="ECO:0000256" key="3">
    <source>
        <dbReference type="ARBA" id="ARBA00022553"/>
    </source>
</evidence>
<dbReference type="InterPro" id="IPR004358">
    <property type="entry name" value="Sig_transdc_His_kin-like_C"/>
</dbReference>
<dbReference type="PRINTS" id="PR00344">
    <property type="entry name" value="BCTRLSENSOR"/>
</dbReference>
<name>A0ABT3L6S1_9CYAN</name>
<dbReference type="SMART" id="SM00387">
    <property type="entry name" value="HATPase_c"/>
    <property type="match status" value="1"/>
</dbReference>
<comment type="caution">
    <text evidence="8">The sequence shown here is derived from an EMBL/GenBank/DDBJ whole genome shotgun (WGS) entry which is preliminary data.</text>
</comment>
<evidence type="ECO:0000259" key="7">
    <source>
        <dbReference type="PROSITE" id="PS50109"/>
    </source>
</evidence>
<evidence type="ECO:0000256" key="4">
    <source>
        <dbReference type="ARBA" id="ARBA00022777"/>
    </source>
</evidence>
<dbReference type="InterPro" id="IPR005467">
    <property type="entry name" value="His_kinase_dom"/>
</dbReference>
<dbReference type="SMART" id="SM00388">
    <property type="entry name" value="HisKA"/>
    <property type="match status" value="1"/>
</dbReference>
<dbReference type="InterPro" id="IPR036890">
    <property type="entry name" value="HATPase_C_sf"/>
</dbReference>
<dbReference type="GO" id="GO:0016301">
    <property type="term" value="F:kinase activity"/>
    <property type="evidence" value="ECO:0007669"/>
    <property type="project" value="UniProtKB-KW"/>
</dbReference>
<dbReference type="PROSITE" id="PS50109">
    <property type="entry name" value="HIS_KIN"/>
    <property type="match status" value="1"/>
</dbReference>
<keyword evidence="6" id="KW-0175">Coiled coil</keyword>
<dbReference type="PANTHER" id="PTHR43065">
    <property type="entry name" value="SENSOR HISTIDINE KINASE"/>
    <property type="match status" value="1"/>
</dbReference>
<organism evidence="8 9">
    <name type="scientific">Spirulina subsalsa FACHB-351</name>
    <dbReference type="NCBI Taxonomy" id="234711"/>
    <lineage>
        <taxon>Bacteria</taxon>
        <taxon>Bacillati</taxon>
        <taxon>Cyanobacteriota</taxon>
        <taxon>Cyanophyceae</taxon>
        <taxon>Spirulinales</taxon>
        <taxon>Spirulinaceae</taxon>
        <taxon>Spirulina</taxon>
    </lineage>
</organism>
<gene>
    <name evidence="8" type="ORF">K4A83_13130</name>
</gene>
<dbReference type="RefSeq" id="WP_265265044.1">
    <property type="nucleotide sequence ID" value="NZ_JAIHOM010000061.1"/>
</dbReference>
<dbReference type="SUPFAM" id="SSF55874">
    <property type="entry name" value="ATPase domain of HSP90 chaperone/DNA topoisomerase II/histidine kinase"/>
    <property type="match status" value="1"/>
</dbReference>
<dbReference type="InterPro" id="IPR036097">
    <property type="entry name" value="HisK_dim/P_sf"/>
</dbReference>
<dbReference type="PANTHER" id="PTHR43065:SF50">
    <property type="entry name" value="HISTIDINE KINASE"/>
    <property type="match status" value="1"/>
</dbReference>
<dbReference type="CDD" id="cd00130">
    <property type="entry name" value="PAS"/>
    <property type="match status" value="1"/>
</dbReference>
<dbReference type="Gene3D" id="1.10.287.130">
    <property type="match status" value="1"/>
</dbReference>
<evidence type="ECO:0000256" key="2">
    <source>
        <dbReference type="ARBA" id="ARBA00012438"/>
    </source>
</evidence>
<dbReference type="CDD" id="cd00082">
    <property type="entry name" value="HisKA"/>
    <property type="match status" value="1"/>
</dbReference>
<dbReference type="InterPro" id="IPR003594">
    <property type="entry name" value="HATPase_dom"/>
</dbReference>
<dbReference type="EMBL" id="JAIHOM010000061">
    <property type="protein sequence ID" value="MCW6037205.1"/>
    <property type="molecule type" value="Genomic_DNA"/>
</dbReference>
<dbReference type="Gene3D" id="3.30.450.20">
    <property type="entry name" value="PAS domain"/>
    <property type="match status" value="1"/>
</dbReference>